<sequence>MSDVSSLRPAAPTRTVRRFALPRCLALAWCSFIALMLVIYGLGLDFTLADALYRWQGGEWALQDHVLLQDWLHQGGRTLSQWMGGVVILTLLASLLPTPLRRWRRALLFLFVAVAASTLCISILKQLVSMECPWDLARYGGDWPFVGLLAWRPSGMPDTACFPAGHASAGYAWLALYFFLAATWPRWRWLGLAIGLGLGLVFGIAQQLRGAHFLSHDLWTLMLCWTISIVLASWLLPEWRERKRCLDTQASTDETPHHA</sequence>
<keyword evidence="4" id="KW-1185">Reference proteome</keyword>
<dbReference type="Proteomes" id="UP000295150">
    <property type="component" value="Unassembled WGS sequence"/>
</dbReference>
<keyword evidence="1" id="KW-0812">Transmembrane</keyword>
<evidence type="ECO:0000259" key="2">
    <source>
        <dbReference type="Pfam" id="PF01569"/>
    </source>
</evidence>
<protein>
    <submittedName>
        <fullName evidence="3">Membrane-associated PAP2 superfamily phosphatase</fullName>
    </submittedName>
</protein>
<feature type="transmembrane region" description="Helical" evidence="1">
    <location>
        <begin position="20"/>
        <end position="42"/>
    </location>
</feature>
<reference evidence="3 4" key="1">
    <citation type="submission" date="2019-03" db="EMBL/GenBank/DDBJ databases">
        <title>Freshwater and sediment microbial communities from various areas in North America, analyzing microbe dynamics in response to fracking.</title>
        <authorList>
            <person name="Lamendella R."/>
        </authorList>
    </citation>
    <scope>NUCLEOTIDE SEQUENCE [LARGE SCALE GENOMIC DNA]</scope>
    <source>
        <strain evidence="3 4">1_TX</strain>
    </source>
</reference>
<evidence type="ECO:0000313" key="3">
    <source>
        <dbReference type="EMBL" id="TDO15296.1"/>
    </source>
</evidence>
<dbReference type="AlphaFoldDB" id="A0A4R6I216"/>
<dbReference type="Gene3D" id="1.20.144.10">
    <property type="entry name" value="Phosphatidic acid phosphatase type 2/haloperoxidase"/>
    <property type="match status" value="1"/>
</dbReference>
<dbReference type="OrthoDB" id="7348799at2"/>
<name>A0A4R6I216_9GAMM</name>
<dbReference type="EMBL" id="SNWH01000002">
    <property type="protein sequence ID" value="TDO15296.1"/>
    <property type="molecule type" value="Genomic_DNA"/>
</dbReference>
<dbReference type="InterPro" id="IPR036938">
    <property type="entry name" value="PAP2/HPO_sf"/>
</dbReference>
<dbReference type="InterPro" id="IPR000326">
    <property type="entry name" value="PAP2/HPO"/>
</dbReference>
<comment type="caution">
    <text evidence="3">The sequence shown here is derived from an EMBL/GenBank/DDBJ whole genome shotgun (WGS) entry which is preliminary data.</text>
</comment>
<evidence type="ECO:0000313" key="4">
    <source>
        <dbReference type="Proteomes" id="UP000295150"/>
    </source>
</evidence>
<feature type="transmembrane region" description="Helical" evidence="1">
    <location>
        <begin position="108"/>
        <end position="128"/>
    </location>
</feature>
<keyword evidence="1" id="KW-0472">Membrane</keyword>
<evidence type="ECO:0000256" key="1">
    <source>
        <dbReference type="SAM" id="Phobius"/>
    </source>
</evidence>
<feature type="transmembrane region" description="Helical" evidence="1">
    <location>
        <begin position="79"/>
        <end position="96"/>
    </location>
</feature>
<feature type="transmembrane region" description="Helical" evidence="1">
    <location>
        <begin position="218"/>
        <end position="236"/>
    </location>
</feature>
<dbReference type="CDD" id="cd03396">
    <property type="entry name" value="PAP2_like_6"/>
    <property type="match status" value="1"/>
</dbReference>
<dbReference type="Pfam" id="PF01569">
    <property type="entry name" value="PAP2"/>
    <property type="match status" value="1"/>
</dbReference>
<accession>A0A4R6I216</accession>
<proteinExistence type="predicted"/>
<dbReference type="RefSeq" id="WP_133481730.1">
    <property type="nucleotide sequence ID" value="NZ_SNWH01000002.1"/>
</dbReference>
<dbReference type="SUPFAM" id="SSF48317">
    <property type="entry name" value="Acid phosphatase/Vanadium-dependent haloperoxidase"/>
    <property type="match status" value="1"/>
</dbReference>
<keyword evidence="1" id="KW-1133">Transmembrane helix</keyword>
<organism evidence="3 4">
    <name type="scientific">Halomonas ventosae</name>
    <dbReference type="NCBI Taxonomy" id="229007"/>
    <lineage>
        <taxon>Bacteria</taxon>
        <taxon>Pseudomonadati</taxon>
        <taxon>Pseudomonadota</taxon>
        <taxon>Gammaproteobacteria</taxon>
        <taxon>Oceanospirillales</taxon>
        <taxon>Halomonadaceae</taxon>
        <taxon>Halomonas</taxon>
    </lineage>
</organism>
<gene>
    <name evidence="3" type="ORF">DFO68_102128</name>
</gene>
<feature type="domain" description="Phosphatidic acid phosphatase type 2/haloperoxidase" evidence="2">
    <location>
        <begin position="107"/>
        <end position="235"/>
    </location>
</feature>
<feature type="transmembrane region" description="Helical" evidence="1">
    <location>
        <begin position="187"/>
        <end position="206"/>
    </location>
</feature>
<feature type="transmembrane region" description="Helical" evidence="1">
    <location>
        <begin position="162"/>
        <end position="180"/>
    </location>
</feature>